<protein>
    <recommendedName>
        <fullName evidence="8">Pericentrin/AKAP-450 centrosomal targeting domain-containing protein</fullName>
    </recommendedName>
</protein>
<feature type="coiled-coil region" evidence="6">
    <location>
        <begin position="1611"/>
        <end position="1645"/>
    </location>
</feature>
<keyword evidence="5" id="KW-0206">Cytoskeleton</keyword>
<evidence type="ECO:0000256" key="4">
    <source>
        <dbReference type="ARBA" id="ARBA00023054"/>
    </source>
</evidence>
<feature type="coiled-coil region" evidence="6">
    <location>
        <begin position="770"/>
        <end position="800"/>
    </location>
</feature>
<feature type="compositionally biased region" description="Low complexity" evidence="7">
    <location>
        <begin position="642"/>
        <end position="661"/>
    </location>
</feature>
<dbReference type="Pfam" id="PF10495">
    <property type="entry name" value="PACT_coil_coil"/>
    <property type="match status" value="1"/>
</dbReference>
<keyword evidence="3" id="KW-0597">Phosphoprotein</keyword>
<feature type="region of interest" description="Disordered" evidence="7">
    <location>
        <begin position="158"/>
        <end position="179"/>
    </location>
</feature>
<gene>
    <name evidence="9" type="ORF">X975_23787</name>
</gene>
<proteinExistence type="predicted"/>
<feature type="compositionally biased region" description="Polar residues" evidence="7">
    <location>
        <begin position="1510"/>
        <end position="1530"/>
    </location>
</feature>
<evidence type="ECO:0000313" key="10">
    <source>
        <dbReference type="Proteomes" id="UP000054359"/>
    </source>
</evidence>
<feature type="region of interest" description="Disordered" evidence="7">
    <location>
        <begin position="1504"/>
        <end position="1530"/>
    </location>
</feature>
<dbReference type="GO" id="GO:0005737">
    <property type="term" value="C:cytoplasm"/>
    <property type="evidence" value="ECO:0007669"/>
    <property type="project" value="UniProtKB-ARBA"/>
</dbReference>
<feature type="coiled-coil region" evidence="6">
    <location>
        <begin position="244"/>
        <end position="341"/>
    </location>
</feature>
<dbReference type="GO" id="GO:0060090">
    <property type="term" value="F:molecular adaptor activity"/>
    <property type="evidence" value="ECO:0007669"/>
    <property type="project" value="InterPro"/>
</dbReference>
<feature type="non-terminal residue" evidence="9">
    <location>
        <position position="2000"/>
    </location>
</feature>
<accession>A0A087T787</accession>
<comment type="subcellular location">
    <subcellularLocation>
        <location evidence="1">Cytoplasm</location>
        <location evidence="1">Cytoskeleton</location>
        <location evidence="1">Microtubule organizing center</location>
        <location evidence="1">Centrosome</location>
    </subcellularLocation>
</comment>
<evidence type="ECO:0000256" key="7">
    <source>
        <dbReference type="SAM" id="MobiDB-lite"/>
    </source>
</evidence>
<evidence type="ECO:0000256" key="6">
    <source>
        <dbReference type="SAM" id="Coils"/>
    </source>
</evidence>
<feature type="coiled-coil region" evidence="6">
    <location>
        <begin position="844"/>
        <end position="1027"/>
    </location>
</feature>
<sequence length="2000" mass="232930">MEGGEQMFNRAISEVSIDSDDMQMIYSEINKLQEEFQKDVAMYKDVNEQLHQECKTLRKQIHELEHHKEELEMQLHAKEKELVDKESQLASMDAAAVKGGIMGSQLSSTDIRSWQVHAAQTNSRLLHVLSDLVKTFLDIENDINTHLLEHGLIPSRAGNLQQHDDETGQSVGSREDFTSLSLGECPNLELTEDGPDLTPRAWDLFSAVGTYDTEMEGEDVVLGASRRLRLAVDHVLNLLTRALENQQNQDLKLLLKRNEELSQELQEESQGRDAVHMELVTAESLIRKLEVEKLKLEDLNCELKENEDLVKRELSIERNKVAHLEQEKETFLEEIHVLKEQCDLLTSRLGDPEKTENGKMLNSSDICMHEKPELLQENSRLSSEKQTVQKNLSKERQSFLDRLHQMEIALDELNAEKEDLVEKKCKEIRDLKAEMEAMDKQLLSNRKFIEEQALEREQEREDFIKEINRMQEFVREKEKIQSNEAQLTKEIESLEQLLRARIEDHKNVMMKKDDLEKELRQSLDKIRDLRDIIEELEKQLDFKSKTETELRLKLASMCETLNAKEEYNTKTDNAVNGFQTSYMSGDSTEQIDDLKERIASQSQEIETMSQSQTLLHELRGQIHFLEAKVEQRAKQIEAMNASLSSSPIQSSDTSPSSSQDTESLHIQYEDGFAMSPRSVHWLEIRRLEEKIGHLTQLDEDLIRKNKELERQLRELKMSCSEYQHINAALQEKYHQQFMQTSALKLQINDQNHDCGTPPKNNTPIEKFGQNEEYEKQLESNKRLLSELQEAQTCISALQLEINQKDTVISSLQKIASELFKEQNFVDVGVTASVDEQPTCMELLLLEKNKQIDDLNQEIEHLKEKLQSLQQKSSDLSIIEKLKKELEMAAENSGKVQTENSQLRSQIESLENEVKTLKDMLEKAEKEIESERVQVETLCEEIANISQNSKRLEQDFNIVQDMMHQKERELETLHEETEAQMKLEAEVESLEKLLEDQKNIELDLKQRVNELEEVVENAKYSVEQLKAQWKSNIEELEKAHQIDIGKMKNQIDVLKQNIIFNQDTEDIDIANVKKEIVASALAFRLDQNEEKLQFENIVYATLKRTIDAYLKKLEKKHETNINDINENWQQKIKAELESKEKDMRSHYEKYKKDKIQLQKKFEKEKIRISSEKDAYWQGKLKELGKSLSDEKGKNEKISKLLEYIEGNLQETHQTQVNSLKSELDQILKEKIEAEKQVRNLSKNIEELKQEISALQKSFKSKIHSMEENFESEKMQLESFYKLQTEKLQSTLHSALEREKTLESKHKEELSDLHKFFETQWKNEMKKIQSSQIEELKKLKDSKDKNIEALCNNYFKVYEEKLNKMQERCEFQIAEERKQIFRQHREELLQLRHALEERFEREKVTLIEMKEKELKAAFDSLNKALNVKVVDSTTKENKDWEKEKSNLISQHQNEMALLKRELQQKYEKKLQNQLMAHSVEMKHVEDSYNQQVEELHELIKEAKRVASRTCHSDSGSNRTTTPSSEMTSSDEACSSCQEDMLSRNKHVLVNKIHQDGKRVLSLIESSQKPVSSEIEVKHWLDERKWVINKVKSVVIIDDPEDVKLAVSKLVEEIHARKQNFEIASKENQELREKCFGLELKLREENSKLHDVTVNLNKQNSINSDLQYLLRLRTTEMTDLRKSLEDQVRFSLSPSLKNTYSHQSENLTSSYEIGCLRSADEPRSHEQFSMLLPEIPSIPSKDPGLKIREACDEYKETAFQNLTRRSESEMSDVKQELLNKQITTFEQLYEQTRMSPFSQKDSDFVSSAKLHSLYCICRRIRSHNKALIYQKKYLLKLLAYFETTENFTLAWLNNLAINSPVDQSSNSSLKSTIIVNGKFRFRSMAFAVVAVHRLKLAVRRHRLLSRVPAARVVNVEIQSIFQKYPHFSPTVTPDECHLSTVSLSSKSASVSESYEECKNSATSIESRAENKQSKSSVRDKSQLVQYVHRLAELQKQLGLDTFS</sequence>
<feature type="domain" description="Pericentrin/AKAP-450 centrosomal targeting" evidence="8">
    <location>
        <begin position="1814"/>
        <end position="1897"/>
    </location>
</feature>
<feature type="coiled-coil region" evidence="6">
    <location>
        <begin position="1208"/>
        <end position="1256"/>
    </location>
</feature>
<feature type="coiled-coil region" evidence="6">
    <location>
        <begin position="1331"/>
        <end position="1503"/>
    </location>
</feature>
<dbReference type="PANTHER" id="PTHR44981">
    <property type="entry name" value="PERICENTRIN-LIKE PROTEIN, ISOFORM F"/>
    <property type="match status" value="1"/>
</dbReference>
<feature type="coiled-coil region" evidence="6">
    <location>
        <begin position="694"/>
        <end position="732"/>
    </location>
</feature>
<keyword evidence="2" id="KW-0963">Cytoplasm</keyword>
<dbReference type="Proteomes" id="UP000054359">
    <property type="component" value="Unassembled WGS sequence"/>
</dbReference>
<feature type="region of interest" description="Disordered" evidence="7">
    <location>
        <begin position="640"/>
        <end position="662"/>
    </location>
</feature>
<feature type="coiled-coil region" evidence="6">
    <location>
        <begin position="1132"/>
        <end position="1166"/>
    </location>
</feature>
<dbReference type="Gene3D" id="1.10.287.1490">
    <property type="match status" value="1"/>
</dbReference>
<dbReference type="STRING" id="407821.A0A087T787"/>
<organism evidence="9 10">
    <name type="scientific">Stegodyphus mimosarum</name>
    <name type="common">African social velvet spider</name>
    <dbReference type="NCBI Taxonomy" id="407821"/>
    <lineage>
        <taxon>Eukaryota</taxon>
        <taxon>Metazoa</taxon>
        <taxon>Ecdysozoa</taxon>
        <taxon>Arthropoda</taxon>
        <taxon>Chelicerata</taxon>
        <taxon>Arachnida</taxon>
        <taxon>Araneae</taxon>
        <taxon>Araneomorphae</taxon>
        <taxon>Entelegynae</taxon>
        <taxon>Eresoidea</taxon>
        <taxon>Eresidae</taxon>
        <taxon>Stegodyphus</taxon>
    </lineage>
</organism>
<evidence type="ECO:0000313" key="9">
    <source>
        <dbReference type="EMBL" id="KFM60976.1"/>
    </source>
</evidence>
<dbReference type="EMBL" id="KK113759">
    <property type="protein sequence ID" value="KFM60976.1"/>
    <property type="molecule type" value="Genomic_DNA"/>
</dbReference>
<evidence type="ECO:0000256" key="1">
    <source>
        <dbReference type="ARBA" id="ARBA00004300"/>
    </source>
</evidence>
<dbReference type="GO" id="GO:0007165">
    <property type="term" value="P:signal transduction"/>
    <property type="evidence" value="ECO:0007669"/>
    <property type="project" value="InterPro"/>
</dbReference>
<evidence type="ECO:0000256" key="2">
    <source>
        <dbReference type="ARBA" id="ARBA00022490"/>
    </source>
</evidence>
<feature type="coiled-coil region" evidence="6">
    <location>
        <begin position="29"/>
        <end position="88"/>
    </location>
</feature>
<reference evidence="9 10" key="1">
    <citation type="submission" date="2013-11" db="EMBL/GenBank/DDBJ databases">
        <title>Genome sequencing of Stegodyphus mimosarum.</title>
        <authorList>
            <person name="Bechsgaard J."/>
        </authorList>
    </citation>
    <scope>NUCLEOTIDE SEQUENCE [LARGE SCALE GENOMIC DNA]</scope>
</reference>
<feature type="coiled-coil region" evidence="6">
    <location>
        <begin position="470"/>
        <end position="553"/>
    </location>
</feature>
<evidence type="ECO:0000259" key="8">
    <source>
        <dbReference type="Pfam" id="PF10495"/>
    </source>
</evidence>
<evidence type="ECO:0000256" key="3">
    <source>
        <dbReference type="ARBA" id="ARBA00022553"/>
    </source>
</evidence>
<dbReference type="InterPro" id="IPR028745">
    <property type="entry name" value="AKAP9/Pericentrin"/>
</dbReference>
<dbReference type="PANTHER" id="PTHR44981:SF2">
    <property type="entry name" value="PERICENTRIN-LIKE PROTEIN, ISOFORM F"/>
    <property type="match status" value="1"/>
</dbReference>
<evidence type="ECO:0000256" key="5">
    <source>
        <dbReference type="ARBA" id="ARBA00023212"/>
    </source>
</evidence>
<name>A0A087T787_STEMI</name>
<feature type="coiled-coil region" evidence="6">
    <location>
        <begin position="591"/>
        <end position="635"/>
    </location>
</feature>
<keyword evidence="4 6" id="KW-0175">Coiled coil</keyword>
<keyword evidence="10" id="KW-1185">Reference proteome</keyword>
<dbReference type="OMA" id="CICRRIR"/>
<dbReference type="InterPro" id="IPR019528">
    <property type="entry name" value="PACT_domain"/>
</dbReference>
<dbReference type="OrthoDB" id="6429819at2759"/>
<dbReference type="GO" id="GO:0005813">
    <property type="term" value="C:centrosome"/>
    <property type="evidence" value="ECO:0007669"/>
    <property type="project" value="UniProtKB-SubCell"/>
</dbReference>
<feature type="coiled-coil region" evidence="6">
    <location>
        <begin position="396"/>
        <end position="441"/>
    </location>
</feature>